<dbReference type="Proteomes" id="UP001601627">
    <property type="component" value="Unassembled WGS sequence"/>
</dbReference>
<dbReference type="RefSeq" id="WP_388240447.1">
    <property type="nucleotide sequence ID" value="NZ_JBHVZQ010000049.1"/>
</dbReference>
<sequence>MARGEPSAADVELIGRLAALDVVVSAAQLERWRGLGLLPRHARVWLGRGRGSVSVLAEETVAVAAVLGRHARSGRDVRWTVIAWYAEAGRPALPGQLAVPEPPWPAVREALVWAMRRSAAQRLVESARTAARESEEEQDAFYTEAVRVVGRGHAGPAHPEVMRRILEDPDAELDQGEDRRRRRGAVSMVAATAMGAGEVGGERLVDALATLMPGLDWPSVAADARQAEEAGEFDGWIQAGDLDPLGLLQAAGPEEMAAARHAAAVLAGIGGLYLMHGLGMPDNPALARLRAVLEESGLSLIVAQMVPMMINPSGIVHALTMCLVPEIAALAGWLESVLAEQAGTGQGLLRLPGAKEEGPEAFMQAWIGHLHQLADRARARRTGTAEDTDGTRPSTGALSDTGRAGSSTDGTDPIELIHVVGGGTGVRGELGPHGDQVGAQV</sequence>
<reference evidence="2 3" key="1">
    <citation type="submission" date="2024-09" db="EMBL/GenBank/DDBJ databases">
        <title>The Natural Products Discovery Center: Release of the First 8490 Sequenced Strains for Exploring Actinobacteria Biosynthetic Diversity.</title>
        <authorList>
            <person name="Kalkreuter E."/>
            <person name="Kautsar S.A."/>
            <person name="Yang D."/>
            <person name="Bader C.D."/>
            <person name="Teijaro C.N."/>
            <person name="Fluegel L."/>
            <person name="Davis C.M."/>
            <person name="Simpson J.R."/>
            <person name="Lauterbach L."/>
            <person name="Steele A.D."/>
            <person name="Gui C."/>
            <person name="Meng S."/>
            <person name="Li G."/>
            <person name="Viehrig K."/>
            <person name="Ye F."/>
            <person name="Su P."/>
            <person name="Kiefer A.F."/>
            <person name="Nichols A."/>
            <person name="Cepeda A.J."/>
            <person name="Yan W."/>
            <person name="Fan B."/>
            <person name="Jiang Y."/>
            <person name="Adhikari A."/>
            <person name="Zheng C.-J."/>
            <person name="Schuster L."/>
            <person name="Cowan T.M."/>
            <person name="Smanski M.J."/>
            <person name="Chevrette M.G."/>
            <person name="De Carvalho L.P.S."/>
            <person name="Shen B."/>
        </authorList>
    </citation>
    <scope>NUCLEOTIDE SEQUENCE [LARGE SCALE GENOMIC DNA]</scope>
    <source>
        <strain evidence="2 3">NPDC058328</strain>
    </source>
</reference>
<protein>
    <recommendedName>
        <fullName evidence="4">PE-PGRS family protein</fullName>
    </recommendedName>
</protein>
<evidence type="ECO:0000256" key="1">
    <source>
        <dbReference type="SAM" id="MobiDB-lite"/>
    </source>
</evidence>
<feature type="compositionally biased region" description="Polar residues" evidence="1">
    <location>
        <begin position="391"/>
        <end position="410"/>
    </location>
</feature>
<gene>
    <name evidence="2" type="ORF">ACFVZC_32915</name>
</gene>
<keyword evidence="3" id="KW-1185">Reference proteome</keyword>
<evidence type="ECO:0000313" key="3">
    <source>
        <dbReference type="Proteomes" id="UP001601627"/>
    </source>
</evidence>
<feature type="region of interest" description="Disordered" evidence="1">
    <location>
        <begin position="377"/>
        <end position="414"/>
    </location>
</feature>
<evidence type="ECO:0008006" key="4">
    <source>
        <dbReference type="Google" id="ProtNLM"/>
    </source>
</evidence>
<feature type="region of interest" description="Disordered" evidence="1">
    <location>
        <begin position="422"/>
        <end position="441"/>
    </location>
</feature>
<proteinExistence type="predicted"/>
<dbReference type="EMBL" id="JBHVZQ010000049">
    <property type="protein sequence ID" value="MFF1278141.1"/>
    <property type="molecule type" value="Genomic_DNA"/>
</dbReference>
<name>A0ABW6QHG3_9ACTN</name>
<comment type="caution">
    <text evidence="2">The sequence shown here is derived from an EMBL/GenBank/DDBJ whole genome shotgun (WGS) entry which is preliminary data.</text>
</comment>
<accession>A0ABW6QHG3</accession>
<organism evidence="2 3">
    <name type="scientific">Streptomyces marokkonensis</name>
    <dbReference type="NCBI Taxonomy" id="324855"/>
    <lineage>
        <taxon>Bacteria</taxon>
        <taxon>Bacillati</taxon>
        <taxon>Actinomycetota</taxon>
        <taxon>Actinomycetes</taxon>
        <taxon>Kitasatosporales</taxon>
        <taxon>Streptomycetaceae</taxon>
        <taxon>Streptomyces</taxon>
    </lineage>
</organism>
<evidence type="ECO:0000313" key="2">
    <source>
        <dbReference type="EMBL" id="MFF1278141.1"/>
    </source>
</evidence>